<keyword evidence="3 6" id="KW-0378">Hydrolase</keyword>
<organism evidence="11">
    <name type="scientific">Cyclocodon parviflorus</name>
    <dbReference type="NCBI Taxonomy" id="2851912"/>
    <lineage>
        <taxon>Eukaryota</taxon>
        <taxon>Viridiplantae</taxon>
        <taxon>Streptophyta</taxon>
        <taxon>Embryophyta</taxon>
        <taxon>Tracheophyta</taxon>
        <taxon>Spermatophyta</taxon>
        <taxon>Magnoliopsida</taxon>
        <taxon>eudicotyledons</taxon>
        <taxon>Gunneridae</taxon>
        <taxon>Pentapetalae</taxon>
        <taxon>asterids</taxon>
        <taxon>campanulids</taxon>
        <taxon>Asterales</taxon>
        <taxon>Campanulaceae</taxon>
        <taxon>Cyclocodon</taxon>
    </lineage>
</organism>
<dbReference type="CDD" id="cd07017">
    <property type="entry name" value="S14_ClpP_2"/>
    <property type="match status" value="1"/>
</dbReference>
<keyword evidence="2 6" id="KW-0645">Protease</keyword>
<feature type="active site" evidence="7">
    <location>
        <position position="103"/>
    </location>
</feature>
<evidence type="ECO:0000256" key="4">
    <source>
        <dbReference type="ARBA" id="ARBA00022825"/>
    </source>
</evidence>
<dbReference type="GO" id="GO:0009368">
    <property type="term" value="C:endopeptidase Clp complex"/>
    <property type="evidence" value="ECO:0007669"/>
    <property type="project" value="TreeGrafter"/>
</dbReference>
<proteinExistence type="inferred from homology"/>
<reference evidence="11" key="1">
    <citation type="journal article" date="2020" name="PLoS ONE">
        <title>Comparative analysis of plastid genomes within the Campanulaceae and phylogenetic implications.</title>
        <authorList>
            <person name="Li C.J."/>
            <person name="Wang R.N."/>
            <person name="Li D.Z."/>
        </authorList>
    </citation>
    <scope>NUCLEOTIDE SEQUENCE</scope>
</reference>
<dbReference type="EMBL" id="MT074353">
    <property type="protein sequence ID" value="QWZ47200.1"/>
    <property type="molecule type" value="Genomic_DNA"/>
</dbReference>
<dbReference type="InterPro" id="IPR023562">
    <property type="entry name" value="ClpP/TepA"/>
</dbReference>
<evidence type="ECO:0000256" key="9">
    <source>
        <dbReference type="RuleBase" id="RU000549"/>
    </source>
</evidence>
<dbReference type="PROSITE" id="PS00382">
    <property type="entry name" value="CLP_PROTEASE_HIS"/>
    <property type="match status" value="1"/>
</dbReference>
<comment type="subcellular location">
    <subcellularLocation>
        <location evidence="6">Plastid</location>
        <location evidence="6">Chloroplast stroma</location>
    </subcellularLocation>
</comment>
<evidence type="ECO:0000256" key="6">
    <source>
        <dbReference type="HAMAP-Rule" id="MF_00444"/>
    </source>
</evidence>
<dbReference type="GO" id="GO:0004176">
    <property type="term" value="F:ATP-dependent peptidase activity"/>
    <property type="evidence" value="ECO:0007669"/>
    <property type="project" value="InterPro"/>
</dbReference>
<comment type="similarity">
    <text evidence="1 6 10">Belongs to the peptidase S14 family.</text>
</comment>
<evidence type="ECO:0000256" key="2">
    <source>
        <dbReference type="ARBA" id="ARBA00022670"/>
    </source>
</evidence>
<evidence type="ECO:0000256" key="1">
    <source>
        <dbReference type="ARBA" id="ARBA00007039"/>
    </source>
</evidence>
<protein>
    <recommendedName>
        <fullName evidence="6 10">ATP-dependent Clp protease proteolytic subunit</fullName>
        <ecNumber evidence="6 9">3.4.21.92</ecNumber>
    </recommendedName>
    <alternativeName>
        <fullName evidence="6">Endopeptidase Clp</fullName>
    </alternativeName>
</protein>
<dbReference type="SUPFAM" id="SSF52096">
    <property type="entry name" value="ClpP/crotonase"/>
    <property type="match status" value="1"/>
</dbReference>
<keyword evidence="11" id="KW-0150">Chloroplast</keyword>
<dbReference type="Gene3D" id="3.90.226.10">
    <property type="entry name" value="2-enoyl-CoA Hydratase, Chain A, domain 1"/>
    <property type="match status" value="1"/>
</dbReference>
<accession>A0A8F3JDB7</accession>
<comment type="subunit">
    <text evidence="6">Component of the chloroplastic Clp protease core complex.</text>
</comment>
<dbReference type="PRINTS" id="PR00127">
    <property type="entry name" value="CLPPROTEASEP"/>
</dbReference>
<comment type="function">
    <text evidence="6">Cleaves peptides in various proteins in a process that requires ATP hydrolysis. Has a chymotrypsin-like activity. Plays a major role in the degradation of misfolded proteins.</text>
</comment>
<dbReference type="EC" id="3.4.21.92" evidence="6 9"/>
<dbReference type="HAMAP" id="MF_00444">
    <property type="entry name" value="ClpP"/>
    <property type="match status" value="1"/>
</dbReference>
<evidence type="ECO:0000256" key="3">
    <source>
        <dbReference type="ARBA" id="ARBA00022801"/>
    </source>
</evidence>
<sequence length="203" mass="22603">MPVGVPKVPFQIPDDEEAEASWVDLYDRLYRARALFLFQELTGELTANITGLMVFLNIDDNTLEQFLFINSPGGKMVDGLAVYDMSQAILPDVHTLCLGLAASMASFILSGGAMTKRIAFPNARVMIHQPKATIKGEPSNTWDAAVSDIAEVMRLRETILYHYAQRSRKPVWVIAEDMERDTYMTPTEARAYGIIDSIGIDVV</sequence>
<dbReference type="PANTHER" id="PTHR10381:SF73">
    <property type="entry name" value="ATP-DEPENDENT CLP PROTEASE PROTEOLYTIC SUBUNIT"/>
    <property type="match status" value="1"/>
</dbReference>
<dbReference type="GO" id="GO:0051117">
    <property type="term" value="F:ATPase binding"/>
    <property type="evidence" value="ECO:0007669"/>
    <property type="project" value="TreeGrafter"/>
</dbReference>
<evidence type="ECO:0000256" key="7">
    <source>
        <dbReference type="PROSITE-ProRule" id="PRU10085"/>
    </source>
</evidence>
<dbReference type="PROSITE" id="PS00381">
    <property type="entry name" value="CLP_PROTEASE_SER"/>
    <property type="match status" value="1"/>
</dbReference>
<evidence type="ECO:0000256" key="5">
    <source>
        <dbReference type="ARBA" id="ARBA00034021"/>
    </source>
</evidence>
<feature type="active site" evidence="6 8">
    <location>
        <position position="128"/>
    </location>
</feature>
<dbReference type="Pfam" id="PF00574">
    <property type="entry name" value="CLP_protease"/>
    <property type="match status" value="1"/>
</dbReference>
<keyword evidence="4 6" id="KW-0720">Serine protease</keyword>
<dbReference type="AlphaFoldDB" id="A0A8F3JDB7"/>
<gene>
    <name evidence="6 11" type="primary">clpP</name>
</gene>
<reference evidence="11" key="2">
    <citation type="submission" date="2020-02" db="EMBL/GenBank/DDBJ databases">
        <authorList>
            <consortium name="Cyclocodon parviflorus"/>
            <person name="WangLi C."/>
        </authorList>
    </citation>
    <scope>NUCLEOTIDE SEQUENCE</scope>
</reference>
<keyword evidence="11" id="KW-0934">Plastid</keyword>
<dbReference type="InterPro" id="IPR018215">
    <property type="entry name" value="ClpP_Ser_AS"/>
</dbReference>
<evidence type="ECO:0000256" key="8">
    <source>
        <dbReference type="PROSITE-ProRule" id="PRU10086"/>
    </source>
</evidence>
<name>A0A8F3JDB7_9ASTR</name>
<dbReference type="GO" id="GO:0006515">
    <property type="term" value="P:protein quality control for misfolded or incompletely synthesized proteins"/>
    <property type="evidence" value="ECO:0007669"/>
    <property type="project" value="TreeGrafter"/>
</dbReference>
<evidence type="ECO:0000313" key="11">
    <source>
        <dbReference type="EMBL" id="QWZ47200.1"/>
    </source>
</evidence>
<dbReference type="GO" id="GO:0004252">
    <property type="term" value="F:serine-type endopeptidase activity"/>
    <property type="evidence" value="ECO:0007669"/>
    <property type="project" value="UniProtKB-UniRule"/>
</dbReference>
<feature type="active site" description="Nucleophile" evidence="6">
    <location>
        <position position="103"/>
    </location>
</feature>
<dbReference type="GO" id="GO:0009570">
    <property type="term" value="C:chloroplast stroma"/>
    <property type="evidence" value="ECO:0007669"/>
    <property type="project" value="UniProtKB-SubCell"/>
</dbReference>
<evidence type="ECO:0000256" key="10">
    <source>
        <dbReference type="RuleBase" id="RU003567"/>
    </source>
</evidence>
<comment type="catalytic activity">
    <reaction evidence="5 6 8">
        <text>Hydrolysis of proteins to small peptides in the presence of ATP and magnesium. alpha-casein is the usual test substrate. In the absence of ATP, only oligopeptides shorter than five residues are hydrolyzed (such as succinyl-Leu-Tyr-|-NHMec, and Leu-Tyr-Leu-|-Tyr-Trp, in which cleavage of the -Tyr-|-Leu- and -Tyr-|-Trp bonds also occurs).</text>
        <dbReference type="EC" id="3.4.21.92"/>
    </reaction>
</comment>
<geneLocation type="chloroplast" evidence="11"/>
<dbReference type="PANTHER" id="PTHR10381">
    <property type="entry name" value="ATP-DEPENDENT CLP PROTEASE PROTEOLYTIC SUBUNIT"/>
    <property type="match status" value="1"/>
</dbReference>
<dbReference type="InterPro" id="IPR001907">
    <property type="entry name" value="ClpP"/>
</dbReference>
<dbReference type="InterPro" id="IPR029045">
    <property type="entry name" value="ClpP/crotonase-like_dom_sf"/>
</dbReference>
<dbReference type="InterPro" id="IPR033135">
    <property type="entry name" value="ClpP_His_AS"/>
</dbReference>